<sequence length="374" mass="39650">MNSTDTFLNELAILDPAAASPPTDPEAIEGTRLWVLGHDRAAHVADAGAPALAGVSELVTRLQEEPVAPKVRRSHSVRLRVALIGAAAVLVLGVVGVLPSVLPGGGTTTPPAAALPMLAYSEPDGADGPTGLLQLADQVRASTIPDGSGRYFFEHRRYVGYATHEVEVSEGYWEADRLIPIEDDAYRWHDTTDLSGGQLYLRDGEDLGGGETVFAPGEAGSDPRDVPDSPQAIYELIMLNNDQHQRFPGHYLIDAYNFQANGLSQADRANFLEAIALAGDVTSYGRVTDREGRDGLAFGASRFEDAGGETIEIELILILDPATGAVLETDTVYPNDLPGAPDIVEQYDLVVDSRYTDTLPACGTVTCPGAADAG</sequence>
<dbReference type="AlphaFoldDB" id="A0A7M4DDE3"/>
<name>A0A7M4DDE3_9MICO</name>
<dbReference type="EMBL" id="CACRYJ010000004">
    <property type="protein sequence ID" value="VZO34862.1"/>
    <property type="molecule type" value="Genomic_DNA"/>
</dbReference>
<evidence type="ECO:0000313" key="2">
    <source>
        <dbReference type="EMBL" id="VZO34862.1"/>
    </source>
</evidence>
<keyword evidence="1" id="KW-0472">Membrane</keyword>
<accession>A0A7M4DDE3</accession>
<dbReference type="RefSeq" id="WP_156738720.1">
    <property type="nucleotide sequence ID" value="NZ_CACRYJ010000004.1"/>
</dbReference>
<keyword evidence="1" id="KW-0812">Transmembrane</keyword>
<keyword evidence="3" id="KW-1185">Reference proteome</keyword>
<organism evidence="2 3">
    <name type="scientific">Occultella aeris</name>
    <dbReference type="NCBI Taxonomy" id="2761496"/>
    <lineage>
        <taxon>Bacteria</taxon>
        <taxon>Bacillati</taxon>
        <taxon>Actinomycetota</taxon>
        <taxon>Actinomycetes</taxon>
        <taxon>Micrococcales</taxon>
        <taxon>Ruaniaceae</taxon>
        <taxon>Occultella</taxon>
    </lineage>
</organism>
<keyword evidence="1" id="KW-1133">Transmembrane helix</keyword>
<proteinExistence type="predicted"/>
<evidence type="ECO:0000256" key="1">
    <source>
        <dbReference type="SAM" id="Phobius"/>
    </source>
</evidence>
<comment type="caution">
    <text evidence="2">The sequence shown here is derived from an EMBL/GenBank/DDBJ whole genome shotgun (WGS) entry which is preliminary data.</text>
</comment>
<gene>
    <name evidence="2" type="ORF">HALOF300_00132</name>
</gene>
<protein>
    <submittedName>
        <fullName evidence="2">Uncharacterized protein</fullName>
    </submittedName>
</protein>
<feature type="transmembrane region" description="Helical" evidence="1">
    <location>
        <begin position="81"/>
        <end position="102"/>
    </location>
</feature>
<dbReference type="Proteomes" id="UP000419743">
    <property type="component" value="Unassembled WGS sequence"/>
</dbReference>
<reference evidence="2 3" key="1">
    <citation type="submission" date="2019-11" db="EMBL/GenBank/DDBJ databases">
        <authorList>
            <person name="Criscuolo A."/>
        </authorList>
    </citation>
    <scope>NUCLEOTIDE SEQUENCE [LARGE SCALE GENOMIC DNA]</scope>
    <source>
        <strain evidence="2">CIP111667</strain>
    </source>
</reference>
<evidence type="ECO:0000313" key="3">
    <source>
        <dbReference type="Proteomes" id="UP000419743"/>
    </source>
</evidence>